<dbReference type="PANTHER" id="PTHR40265:SF1">
    <property type="entry name" value="GLYOXALASE-LIKE DOMAIN-CONTAINING PROTEIN"/>
    <property type="match status" value="1"/>
</dbReference>
<evidence type="ECO:0000313" key="2">
    <source>
        <dbReference type="EMBL" id="MBI5129793.1"/>
    </source>
</evidence>
<reference evidence="2" key="1">
    <citation type="submission" date="2020-07" db="EMBL/GenBank/DDBJ databases">
        <title>Huge and variable diversity of episymbiotic CPR bacteria and DPANN archaea in groundwater ecosystems.</title>
        <authorList>
            <person name="He C.Y."/>
            <person name="Keren R."/>
            <person name="Whittaker M."/>
            <person name="Farag I.F."/>
            <person name="Doudna J."/>
            <person name="Cate J.H.D."/>
            <person name="Banfield J.F."/>
        </authorList>
    </citation>
    <scope>NUCLEOTIDE SEQUENCE</scope>
    <source>
        <strain evidence="2">NC_groundwater_1818_Pr3_B-0.1um_66_35</strain>
    </source>
</reference>
<dbReference type="Gene3D" id="3.10.180.10">
    <property type="entry name" value="2,3-Dihydroxybiphenyl 1,2-Dioxygenase, domain 1"/>
    <property type="match status" value="1"/>
</dbReference>
<comment type="caution">
    <text evidence="2">The sequence shown here is derived from an EMBL/GenBank/DDBJ whole genome shotgun (WGS) entry which is preliminary data.</text>
</comment>
<dbReference type="InterPro" id="IPR025870">
    <property type="entry name" value="Glyoxalase-like_dom"/>
</dbReference>
<proteinExistence type="predicted"/>
<protein>
    <submittedName>
        <fullName evidence="2">VOC family protein</fullName>
    </submittedName>
</protein>
<dbReference type="AlphaFoldDB" id="A0A933RWP8"/>
<dbReference type="EMBL" id="JACRJB010000025">
    <property type="protein sequence ID" value="MBI5129793.1"/>
    <property type="molecule type" value="Genomic_DNA"/>
</dbReference>
<sequence>MPRGLDHIVHAVRDLDAVAERYQRLGFTVGARNRHPWGTHNRIVQLDRFFIEILTVAEPDKIEPHRAGAFSFGAFQRDYLAQREGLSMLLLASDDAAADARSYAAAGVGGGDDVFTFRRDGQRPDGSVVELGFSLAFARDPRSSDAGFAVCQHHHPENFWNPSFQAHANGARAPSAVVMVADSPTDHHIFLGAFTGSRDLHASSIGVTAQTGRGDIEIVEPVSFRDQYGVAVAADTEGARFAGLRIAVQDLAVVERLLQQNGIGATRHIDRLVVPDVAGATLIFEQGMVR</sequence>
<dbReference type="SUPFAM" id="SSF54593">
    <property type="entry name" value="Glyoxalase/Bleomycin resistance protein/Dihydroxybiphenyl dioxygenase"/>
    <property type="match status" value="1"/>
</dbReference>
<dbReference type="Pfam" id="PF13468">
    <property type="entry name" value="Glyoxalase_3"/>
    <property type="match status" value="1"/>
</dbReference>
<evidence type="ECO:0000313" key="3">
    <source>
        <dbReference type="Proteomes" id="UP000782519"/>
    </source>
</evidence>
<evidence type="ECO:0000259" key="1">
    <source>
        <dbReference type="Pfam" id="PF13468"/>
    </source>
</evidence>
<feature type="domain" description="Glyoxalase-like" evidence="1">
    <location>
        <begin position="5"/>
        <end position="185"/>
    </location>
</feature>
<dbReference type="InterPro" id="IPR029068">
    <property type="entry name" value="Glyas_Bleomycin-R_OHBP_Dase"/>
</dbReference>
<name>A0A933RWP8_RHOPL</name>
<dbReference type="Proteomes" id="UP000782519">
    <property type="component" value="Unassembled WGS sequence"/>
</dbReference>
<accession>A0A933RWP8</accession>
<organism evidence="2 3">
    <name type="scientific">Rhodopseudomonas palustris</name>
    <dbReference type="NCBI Taxonomy" id="1076"/>
    <lineage>
        <taxon>Bacteria</taxon>
        <taxon>Pseudomonadati</taxon>
        <taxon>Pseudomonadota</taxon>
        <taxon>Alphaproteobacteria</taxon>
        <taxon>Hyphomicrobiales</taxon>
        <taxon>Nitrobacteraceae</taxon>
        <taxon>Rhodopseudomonas</taxon>
    </lineage>
</organism>
<gene>
    <name evidence="2" type="ORF">HZA66_10145</name>
</gene>
<dbReference type="PANTHER" id="PTHR40265">
    <property type="entry name" value="BLL2707 PROTEIN"/>
    <property type="match status" value="1"/>
</dbReference>